<dbReference type="FunFam" id="3.40.50.300:FF:000050">
    <property type="entry name" value="DNA repair protein RadA"/>
    <property type="match status" value="1"/>
</dbReference>
<dbReference type="GO" id="GO:0008270">
    <property type="term" value="F:zinc ion binding"/>
    <property type="evidence" value="ECO:0007669"/>
    <property type="project" value="UniProtKB-KW"/>
</dbReference>
<dbReference type="InterPro" id="IPR020588">
    <property type="entry name" value="RecA_ATP-bd"/>
</dbReference>
<feature type="short sequence motif" description="RadA KNRFG motif" evidence="11">
    <location>
        <begin position="254"/>
        <end position="258"/>
    </location>
</feature>
<evidence type="ECO:0000256" key="11">
    <source>
        <dbReference type="HAMAP-Rule" id="MF_01498"/>
    </source>
</evidence>
<evidence type="ECO:0000256" key="3">
    <source>
        <dbReference type="ARBA" id="ARBA00022763"/>
    </source>
</evidence>
<gene>
    <name evidence="11" type="primary">radA</name>
    <name evidence="16" type="ordered locus">Haur_0184</name>
</gene>
<comment type="function">
    <text evidence="13">DNA-dependent ATPase involved in processing of recombination intermediates, plays a role in repairing DNA breaks. Stimulates the branch migration of RecA-mediated strand transfer reactions, allowing the 3' invading strand to extend heteroduplex DNA faster. Binds ssDNA in the presence of ADP but not other nucleotides, has ATPase activity that is stimulated by ssDNA and various branched DNA structures, but inhibited by SSB. Does not have RecA's homology-searching function.</text>
</comment>
<keyword evidence="3 11" id="KW-0227">DNA damage</keyword>
<protein>
    <recommendedName>
        <fullName evidence="11 12">DNA repair protein RadA</fullName>
    </recommendedName>
</protein>
<dbReference type="STRING" id="316274.Haur_0184"/>
<evidence type="ECO:0000256" key="8">
    <source>
        <dbReference type="ARBA" id="ARBA00023016"/>
    </source>
</evidence>
<keyword evidence="16" id="KW-0489">Methyltransferase</keyword>
<dbReference type="InterPro" id="IPR020568">
    <property type="entry name" value="Ribosomal_Su5_D2-typ_SF"/>
</dbReference>
<proteinExistence type="inferred from homology"/>
<dbReference type="InParanoid" id="A9B6D3"/>
<keyword evidence="5" id="KW-0378">Hydrolase</keyword>
<organism evidence="16 17">
    <name type="scientific">Herpetosiphon aurantiacus (strain ATCC 23779 / DSM 785 / 114-95)</name>
    <dbReference type="NCBI Taxonomy" id="316274"/>
    <lineage>
        <taxon>Bacteria</taxon>
        <taxon>Bacillati</taxon>
        <taxon>Chloroflexota</taxon>
        <taxon>Chloroflexia</taxon>
        <taxon>Herpetosiphonales</taxon>
        <taxon>Herpetosiphonaceae</taxon>
        <taxon>Herpetosiphon</taxon>
    </lineage>
</organism>
<dbReference type="HAMAP" id="MF_01498">
    <property type="entry name" value="RadA_bact"/>
    <property type="match status" value="1"/>
</dbReference>
<keyword evidence="17" id="KW-1185">Reference proteome</keyword>
<dbReference type="GO" id="GO:0016787">
    <property type="term" value="F:hydrolase activity"/>
    <property type="evidence" value="ECO:0007669"/>
    <property type="project" value="UniProtKB-KW"/>
</dbReference>
<evidence type="ECO:0000313" key="16">
    <source>
        <dbReference type="EMBL" id="ABX02836.1"/>
    </source>
</evidence>
<dbReference type="InterPro" id="IPR041166">
    <property type="entry name" value="Rubredoxin_2"/>
</dbReference>
<keyword evidence="1 11" id="KW-0479">Metal-binding</keyword>
<evidence type="ECO:0000256" key="1">
    <source>
        <dbReference type="ARBA" id="ARBA00022723"/>
    </source>
</evidence>
<evidence type="ECO:0000256" key="6">
    <source>
        <dbReference type="ARBA" id="ARBA00022833"/>
    </source>
</evidence>
<keyword evidence="6 13" id="KW-0862">Zinc</keyword>
<evidence type="ECO:0000256" key="4">
    <source>
        <dbReference type="ARBA" id="ARBA00022771"/>
    </source>
</evidence>
<keyword evidence="10 11" id="KW-0234">DNA repair</keyword>
<reference evidence="16 17" key="1">
    <citation type="journal article" date="2011" name="Stand. Genomic Sci.">
        <title>Complete genome sequence of the filamentous gliding predatory bacterium Herpetosiphon aurantiacus type strain (114-95(T)).</title>
        <authorList>
            <person name="Kiss H."/>
            <person name="Nett M."/>
            <person name="Domin N."/>
            <person name="Martin K."/>
            <person name="Maresca J.A."/>
            <person name="Copeland A."/>
            <person name="Lapidus A."/>
            <person name="Lucas S."/>
            <person name="Berry K.W."/>
            <person name="Glavina Del Rio T."/>
            <person name="Dalin E."/>
            <person name="Tice H."/>
            <person name="Pitluck S."/>
            <person name="Richardson P."/>
            <person name="Bruce D."/>
            <person name="Goodwin L."/>
            <person name="Han C."/>
            <person name="Detter J.C."/>
            <person name="Schmutz J."/>
            <person name="Brettin T."/>
            <person name="Land M."/>
            <person name="Hauser L."/>
            <person name="Kyrpides N.C."/>
            <person name="Ivanova N."/>
            <person name="Goker M."/>
            <person name="Woyke T."/>
            <person name="Klenk H.P."/>
            <person name="Bryant D.A."/>
        </authorList>
    </citation>
    <scope>NUCLEOTIDE SEQUENCE [LARGE SCALE GENOMIC DNA]</scope>
    <source>
        <strain evidence="17">ATCC 23779 / DSM 785 / 114-95</strain>
    </source>
</reference>
<dbReference type="SUPFAM" id="SSF52540">
    <property type="entry name" value="P-loop containing nucleoside triphosphate hydrolases"/>
    <property type="match status" value="1"/>
</dbReference>
<dbReference type="PANTHER" id="PTHR32472">
    <property type="entry name" value="DNA REPAIR PROTEIN RADA"/>
    <property type="match status" value="1"/>
</dbReference>
<dbReference type="InterPro" id="IPR004504">
    <property type="entry name" value="DNA_repair_RadA"/>
</dbReference>
<dbReference type="NCBIfam" id="TIGR00416">
    <property type="entry name" value="sms"/>
    <property type="match status" value="1"/>
</dbReference>
<dbReference type="Pfam" id="PF13541">
    <property type="entry name" value="ChlI"/>
    <property type="match status" value="1"/>
</dbReference>
<feature type="region of interest" description="Lon-protease-like" evidence="11">
    <location>
        <begin position="353"/>
        <end position="476"/>
    </location>
</feature>
<keyword evidence="16" id="KW-0808">Transferase</keyword>
<dbReference type="PROSITE" id="PS50162">
    <property type="entry name" value="RECA_2"/>
    <property type="match status" value="1"/>
</dbReference>
<evidence type="ECO:0000256" key="5">
    <source>
        <dbReference type="ARBA" id="ARBA00022801"/>
    </source>
</evidence>
<keyword evidence="9 11" id="KW-0238">DNA-binding</keyword>
<feature type="binding site" evidence="11">
    <location>
        <begin position="97"/>
        <end position="104"/>
    </location>
    <ligand>
        <name>ATP</name>
        <dbReference type="ChEBI" id="CHEBI:30616"/>
    </ligand>
</feature>
<dbReference type="PANTHER" id="PTHR32472:SF10">
    <property type="entry name" value="DNA REPAIR PROTEIN RADA-LIKE PROTEIN"/>
    <property type="match status" value="1"/>
</dbReference>
<dbReference type="GO" id="GO:0008168">
    <property type="term" value="F:methyltransferase activity"/>
    <property type="evidence" value="ECO:0007669"/>
    <property type="project" value="UniProtKB-KW"/>
</dbReference>
<evidence type="ECO:0000256" key="14">
    <source>
        <dbReference type="SAM" id="MobiDB-lite"/>
    </source>
</evidence>
<name>A9B6D3_HERA2</name>
<dbReference type="PRINTS" id="PR01874">
    <property type="entry name" value="DNAREPAIRADA"/>
</dbReference>
<dbReference type="Gene3D" id="3.40.50.300">
    <property type="entry name" value="P-loop containing nucleotide triphosphate hydrolases"/>
    <property type="match status" value="1"/>
</dbReference>
<dbReference type="Gene3D" id="3.30.230.10">
    <property type="match status" value="1"/>
</dbReference>
<dbReference type="GO" id="GO:0000725">
    <property type="term" value="P:recombinational repair"/>
    <property type="evidence" value="ECO:0007669"/>
    <property type="project" value="UniProtKB-UniRule"/>
</dbReference>
<comment type="similarity">
    <text evidence="11 13">Belongs to the RecA family. RadA subfamily.</text>
</comment>
<comment type="function">
    <text evidence="11">Plays a role in repairing double-strand DNA breaks, probably involving stabilizing or processing branched DNA or blocked replication forks.</text>
</comment>
<dbReference type="GO" id="GO:0003684">
    <property type="term" value="F:damaged DNA binding"/>
    <property type="evidence" value="ECO:0007669"/>
    <property type="project" value="InterPro"/>
</dbReference>
<dbReference type="Proteomes" id="UP000000787">
    <property type="component" value="Chromosome"/>
</dbReference>
<sequence length="476" mass="51050">MAKQRTIFVCQQCDAQFPRWMGRCTECGSWDSLVEQVIAKSAGTTGGSTRSPIGVSEPLRLPDIQLGDVQRLPVRGSEFARVLGGGIVPGSLVLIGGDPGIGKSTLLLEQSAALAETAGDVLYISAEESQQQIKLRATRLGLSAQRLYILAETSLDTAIATIERMKPVLVIVDSIQTVYSESVTSAAGSVSQVREGALRLQRVAKQHNISIMLVGHVTKEGAIAGPRVLEHIVDVVLYLEGERFHQYRLLRSVKNRFGSTNEVGVFEMNQGGMVEVTNPSQIFLAERSTNSPGSAVAVMLEGTRPLLLEVQALTSHTANAQPRRTANGFDQNRLAMIIAVLSKRVGVPLFNQDIYVNVVGGLKVTEPAIDLAVATAITSSFRNQRVEPNTVLIGEIGLSGELRSVSQLDRRLNEAAKLGFHNAIVPQIDALPQIDAFQVTGIRSLIEAVRAALIGAPRPSPGEPPTAKATTDTNDD</sequence>
<dbReference type="eggNOG" id="COG1066">
    <property type="taxonomic scope" value="Bacteria"/>
</dbReference>
<dbReference type="InterPro" id="IPR014721">
    <property type="entry name" value="Ribsml_uS5_D2-typ_fold_subgr"/>
</dbReference>
<dbReference type="FunCoup" id="A9B6D3">
    <property type="interactions" value="368"/>
</dbReference>
<evidence type="ECO:0000256" key="9">
    <source>
        <dbReference type="ARBA" id="ARBA00023125"/>
    </source>
</evidence>
<keyword evidence="4 13" id="KW-0863">Zinc-finger</keyword>
<accession>A9B6D3</accession>
<keyword evidence="2 11" id="KW-0547">Nucleotide-binding</keyword>
<dbReference type="AlphaFoldDB" id="A9B6D3"/>
<dbReference type="Pfam" id="PF13481">
    <property type="entry name" value="AAA_25"/>
    <property type="match status" value="1"/>
</dbReference>
<evidence type="ECO:0000256" key="2">
    <source>
        <dbReference type="ARBA" id="ARBA00022741"/>
    </source>
</evidence>
<dbReference type="GO" id="GO:0032259">
    <property type="term" value="P:methylation"/>
    <property type="evidence" value="ECO:0007669"/>
    <property type="project" value="UniProtKB-KW"/>
</dbReference>
<evidence type="ECO:0000256" key="12">
    <source>
        <dbReference type="NCBIfam" id="TIGR00416"/>
    </source>
</evidence>
<dbReference type="CDD" id="cd01121">
    <property type="entry name" value="RadA_SMS_N"/>
    <property type="match status" value="1"/>
</dbReference>
<dbReference type="SUPFAM" id="SSF54211">
    <property type="entry name" value="Ribosomal protein S5 domain 2-like"/>
    <property type="match status" value="1"/>
</dbReference>
<dbReference type="GO" id="GO:0140664">
    <property type="term" value="F:ATP-dependent DNA damage sensor activity"/>
    <property type="evidence" value="ECO:0007669"/>
    <property type="project" value="InterPro"/>
</dbReference>
<keyword evidence="8 11" id="KW-0346">Stress response</keyword>
<dbReference type="HOGENOM" id="CLU_018264_0_1_0"/>
<comment type="domain">
    <text evidence="11">The middle region has homology to RecA with ATPase motifs including the RadA KNRFG motif, while the C-terminus is homologous to Lon protease.</text>
</comment>
<dbReference type="InterPro" id="IPR027417">
    <property type="entry name" value="P-loop_NTPase"/>
</dbReference>
<dbReference type="GO" id="GO:0005524">
    <property type="term" value="F:ATP binding"/>
    <property type="evidence" value="ECO:0007669"/>
    <property type="project" value="UniProtKB-UniRule"/>
</dbReference>
<dbReference type="EMBL" id="CP000875">
    <property type="protein sequence ID" value="ABX02836.1"/>
    <property type="molecule type" value="Genomic_DNA"/>
</dbReference>
<evidence type="ECO:0000256" key="13">
    <source>
        <dbReference type="RuleBase" id="RU003555"/>
    </source>
</evidence>
<evidence type="ECO:0000256" key="7">
    <source>
        <dbReference type="ARBA" id="ARBA00022840"/>
    </source>
</evidence>
<evidence type="ECO:0000313" key="17">
    <source>
        <dbReference type="Proteomes" id="UP000000787"/>
    </source>
</evidence>
<dbReference type="KEGG" id="hau:Haur_0184"/>
<dbReference type="InterPro" id="IPR003593">
    <property type="entry name" value="AAA+_ATPase"/>
</dbReference>
<evidence type="ECO:0000259" key="15">
    <source>
        <dbReference type="PROSITE" id="PS50162"/>
    </source>
</evidence>
<feature type="region of interest" description="Disordered" evidence="14">
    <location>
        <begin position="455"/>
        <end position="476"/>
    </location>
</feature>
<evidence type="ECO:0000256" key="10">
    <source>
        <dbReference type="ARBA" id="ARBA00023204"/>
    </source>
</evidence>
<feature type="domain" description="RecA family profile 1" evidence="15">
    <location>
        <begin position="68"/>
        <end position="217"/>
    </location>
</feature>
<dbReference type="Pfam" id="PF18073">
    <property type="entry name" value="Zn_ribbon_LapB"/>
    <property type="match status" value="1"/>
</dbReference>
<dbReference type="MEROPS" id="S16.A04"/>
<dbReference type="SMART" id="SM00382">
    <property type="entry name" value="AAA"/>
    <property type="match status" value="1"/>
</dbReference>
<keyword evidence="7 11" id="KW-0067">ATP-binding</keyword>
<dbReference type="GO" id="GO:0005829">
    <property type="term" value="C:cytosol"/>
    <property type="evidence" value="ECO:0007669"/>
    <property type="project" value="TreeGrafter"/>
</dbReference>